<proteinExistence type="predicted"/>
<keyword evidence="1" id="KW-0472">Membrane</keyword>
<feature type="transmembrane region" description="Helical" evidence="1">
    <location>
        <begin position="54"/>
        <end position="70"/>
    </location>
</feature>
<reference evidence="2 3" key="1">
    <citation type="submission" date="2018-09" db="EMBL/GenBank/DDBJ databases">
        <authorList>
            <person name="Zhu H."/>
        </authorList>
    </citation>
    <scope>NUCLEOTIDE SEQUENCE [LARGE SCALE GENOMIC DNA]</scope>
    <source>
        <strain evidence="2 3">K2R10-39</strain>
    </source>
</reference>
<dbReference type="EMBL" id="QYUN01000002">
    <property type="protein sequence ID" value="RJG05756.1"/>
    <property type="molecule type" value="Genomic_DNA"/>
</dbReference>
<evidence type="ECO:0000313" key="3">
    <source>
        <dbReference type="Proteomes" id="UP000285190"/>
    </source>
</evidence>
<keyword evidence="1" id="KW-0812">Transmembrane</keyword>
<evidence type="ECO:0000256" key="1">
    <source>
        <dbReference type="SAM" id="Phobius"/>
    </source>
</evidence>
<gene>
    <name evidence="2" type="ORF">D3870_06735</name>
</gene>
<accession>A0A418WZW7</accession>
<keyword evidence="1" id="KW-1133">Transmembrane helix</keyword>
<name>A0A418WZW7_9BURK</name>
<sequence length="122" mass="13219">MMKDAALPIVLIVLGAVWLLDSLNWLPSVQWVWILGLAGAGAAILMLDGITKSSIVAGPLLILAGALSFFRQFYGLGWRFIIPVMLISAGVLMLVARSSSIPESPVFNRRFGRKPQDGESHD</sequence>
<evidence type="ECO:0008006" key="4">
    <source>
        <dbReference type="Google" id="ProtNLM"/>
    </source>
</evidence>
<dbReference type="OrthoDB" id="8591270at2"/>
<dbReference type="AlphaFoldDB" id="A0A418WZW7"/>
<comment type="caution">
    <text evidence="2">The sequence shown here is derived from an EMBL/GenBank/DDBJ whole genome shotgun (WGS) entry which is preliminary data.</text>
</comment>
<organism evidence="2 3">
    <name type="scientific">Noviherbaspirillum cavernae</name>
    <dbReference type="NCBI Taxonomy" id="2320862"/>
    <lineage>
        <taxon>Bacteria</taxon>
        <taxon>Pseudomonadati</taxon>
        <taxon>Pseudomonadota</taxon>
        <taxon>Betaproteobacteria</taxon>
        <taxon>Burkholderiales</taxon>
        <taxon>Oxalobacteraceae</taxon>
        <taxon>Noviherbaspirillum</taxon>
    </lineage>
</organism>
<dbReference type="RefSeq" id="WP_119737724.1">
    <property type="nucleotide sequence ID" value="NZ_QYUN01000002.1"/>
</dbReference>
<dbReference type="Proteomes" id="UP000285190">
    <property type="component" value="Unassembled WGS sequence"/>
</dbReference>
<keyword evidence="3" id="KW-1185">Reference proteome</keyword>
<protein>
    <recommendedName>
        <fullName evidence="4">DUF5668 domain-containing protein</fullName>
    </recommendedName>
</protein>
<feature type="transmembrane region" description="Helical" evidence="1">
    <location>
        <begin position="76"/>
        <end position="96"/>
    </location>
</feature>
<evidence type="ECO:0000313" key="2">
    <source>
        <dbReference type="EMBL" id="RJG05756.1"/>
    </source>
</evidence>
<feature type="transmembrane region" description="Helical" evidence="1">
    <location>
        <begin position="29"/>
        <end position="47"/>
    </location>
</feature>